<dbReference type="RefSeq" id="WP_133589117.1">
    <property type="nucleotide sequence ID" value="NZ_SNVV01000003.1"/>
</dbReference>
<dbReference type="Proteomes" id="UP000295129">
    <property type="component" value="Unassembled WGS sequence"/>
</dbReference>
<evidence type="ECO:0000313" key="2">
    <source>
        <dbReference type="EMBL" id="TDN55855.1"/>
    </source>
</evidence>
<organism evidence="2 3">
    <name type="scientific">Azoarcus indigens</name>
    <dbReference type="NCBI Taxonomy" id="29545"/>
    <lineage>
        <taxon>Bacteria</taxon>
        <taxon>Pseudomonadati</taxon>
        <taxon>Pseudomonadota</taxon>
        <taxon>Betaproteobacteria</taxon>
        <taxon>Rhodocyclales</taxon>
        <taxon>Zoogloeaceae</taxon>
        <taxon>Azoarcus</taxon>
    </lineage>
</organism>
<accession>A0A4R6ECI0</accession>
<name>A0A4R6ECI0_9RHOO</name>
<gene>
    <name evidence="2" type="ORF">C7389_103193</name>
</gene>
<dbReference type="Pfam" id="PF19029">
    <property type="entry name" value="DUF883_C"/>
    <property type="match status" value="1"/>
</dbReference>
<keyword evidence="3" id="KW-1185">Reference proteome</keyword>
<feature type="domain" description="DUF883" evidence="1">
    <location>
        <begin position="68"/>
        <end position="95"/>
    </location>
</feature>
<evidence type="ECO:0000259" key="1">
    <source>
        <dbReference type="Pfam" id="PF19029"/>
    </source>
</evidence>
<comment type="caution">
    <text evidence="2">The sequence shown here is derived from an EMBL/GenBank/DDBJ whole genome shotgun (WGS) entry which is preliminary data.</text>
</comment>
<sequence length="95" mass="9861">MTTTTGSTIAGTSEQGAARLERLSGSAQEAVGRVTEAAASAMRDVGARGEELGHQLMDKQEVWMQNARGCVRDHPLAAVAAAVGVGLLLSRLLSR</sequence>
<reference evidence="2 3" key="1">
    <citation type="submission" date="2019-03" db="EMBL/GenBank/DDBJ databases">
        <title>Genomic Encyclopedia of Type Strains, Phase IV (KMG-IV): sequencing the most valuable type-strain genomes for metagenomic binning, comparative biology and taxonomic classification.</title>
        <authorList>
            <person name="Goeker M."/>
        </authorList>
    </citation>
    <scope>NUCLEOTIDE SEQUENCE [LARGE SCALE GENOMIC DNA]</scope>
    <source>
        <strain evidence="2 3">DSM 12121</strain>
    </source>
</reference>
<dbReference type="InterPro" id="IPR043605">
    <property type="entry name" value="DUF883_C"/>
</dbReference>
<dbReference type="OrthoDB" id="8690077at2"/>
<proteinExistence type="predicted"/>
<evidence type="ECO:0000313" key="3">
    <source>
        <dbReference type="Proteomes" id="UP000295129"/>
    </source>
</evidence>
<dbReference type="AlphaFoldDB" id="A0A4R6ECI0"/>
<dbReference type="EMBL" id="SNVV01000003">
    <property type="protein sequence ID" value="TDN55855.1"/>
    <property type="molecule type" value="Genomic_DNA"/>
</dbReference>
<protein>
    <submittedName>
        <fullName evidence="2">Uncharacterized protein DUF883</fullName>
    </submittedName>
</protein>